<dbReference type="Pfam" id="PF17900">
    <property type="entry name" value="Peptidase_M1_N"/>
    <property type="match status" value="1"/>
</dbReference>
<feature type="domain" description="ERAP1-like C-terminal" evidence="3">
    <location>
        <begin position="601"/>
        <end position="803"/>
    </location>
</feature>
<dbReference type="Pfam" id="PF11838">
    <property type="entry name" value="ERAP1_C"/>
    <property type="match status" value="1"/>
</dbReference>
<evidence type="ECO:0000259" key="4">
    <source>
        <dbReference type="Pfam" id="PF17900"/>
    </source>
</evidence>
<dbReference type="PANTHER" id="PTHR11533:SF18">
    <property type="entry name" value="FI02158P"/>
    <property type="match status" value="1"/>
</dbReference>
<dbReference type="Gene3D" id="2.60.40.1910">
    <property type="match status" value="1"/>
</dbReference>
<evidence type="ECO:0000313" key="5">
    <source>
        <dbReference type="EMBL" id="CAG2055214.1"/>
    </source>
</evidence>
<dbReference type="InterPro" id="IPR045357">
    <property type="entry name" value="Aminopeptidase_N-like_N"/>
</dbReference>
<evidence type="ECO:0000259" key="2">
    <source>
        <dbReference type="Pfam" id="PF01433"/>
    </source>
</evidence>
<dbReference type="Gene3D" id="1.10.390.10">
    <property type="entry name" value="Neutral Protease Domain 2"/>
    <property type="match status" value="1"/>
</dbReference>
<dbReference type="InterPro" id="IPR042097">
    <property type="entry name" value="Aminopeptidase_N-like_N_sf"/>
</dbReference>
<comment type="similarity">
    <text evidence="1">Belongs to the peptidase M1 family.</text>
</comment>
<comment type="caution">
    <text evidence="5">The sequence shown here is derived from an EMBL/GenBank/DDBJ whole genome shotgun (WGS) entry which is preliminary data.</text>
</comment>
<protein>
    <recommendedName>
        <fullName evidence="7">Aminopeptidase</fullName>
    </recommendedName>
</protein>
<evidence type="ECO:0000256" key="1">
    <source>
        <dbReference type="ARBA" id="ARBA00010136"/>
    </source>
</evidence>
<feature type="domain" description="Peptidase M1 membrane alanine aminopeptidase" evidence="2">
    <location>
        <begin position="454"/>
        <end position="520"/>
    </location>
</feature>
<dbReference type="InterPro" id="IPR050344">
    <property type="entry name" value="Peptidase_M1_aminopeptidases"/>
</dbReference>
<dbReference type="Proteomes" id="UP001153148">
    <property type="component" value="Unassembled WGS sequence"/>
</dbReference>
<dbReference type="Pfam" id="PF01433">
    <property type="entry name" value="Peptidase_M1"/>
    <property type="match status" value="1"/>
</dbReference>
<proteinExistence type="inferred from homology"/>
<feature type="domain" description="Aminopeptidase N-like N-terminal" evidence="4">
    <location>
        <begin position="68"/>
        <end position="279"/>
    </location>
</feature>
<dbReference type="Gene3D" id="2.60.40.1730">
    <property type="entry name" value="tricorn interacting facor f3 domain"/>
    <property type="match status" value="1"/>
</dbReference>
<gene>
    <name evidence="5" type="ORF">TPAB3V08_LOCUS2220</name>
</gene>
<evidence type="ECO:0000313" key="6">
    <source>
        <dbReference type="Proteomes" id="UP001153148"/>
    </source>
</evidence>
<accession>A0ABN7NK79</accession>
<dbReference type="InterPro" id="IPR024571">
    <property type="entry name" value="ERAP1-like_C_dom"/>
</dbReference>
<evidence type="ECO:0000259" key="3">
    <source>
        <dbReference type="Pfam" id="PF11838"/>
    </source>
</evidence>
<dbReference type="InterPro" id="IPR014782">
    <property type="entry name" value="Peptidase_M1_dom"/>
</dbReference>
<dbReference type="PANTHER" id="PTHR11533">
    <property type="entry name" value="PROTEASE M1 ZINC METALLOPROTEASE"/>
    <property type="match status" value="1"/>
</dbReference>
<organism evidence="5 6">
    <name type="scientific">Timema podura</name>
    <name type="common">Walking stick</name>
    <dbReference type="NCBI Taxonomy" id="61482"/>
    <lineage>
        <taxon>Eukaryota</taxon>
        <taxon>Metazoa</taxon>
        <taxon>Ecdysozoa</taxon>
        <taxon>Arthropoda</taxon>
        <taxon>Hexapoda</taxon>
        <taxon>Insecta</taxon>
        <taxon>Pterygota</taxon>
        <taxon>Neoptera</taxon>
        <taxon>Polyneoptera</taxon>
        <taxon>Phasmatodea</taxon>
        <taxon>Timematodea</taxon>
        <taxon>Timematoidea</taxon>
        <taxon>Timematidae</taxon>
        <taxon>Timema</taxon>
    </lineage>
</organism>
<dbReference type="SUPFAM" id="SSF55486">
    <property type="entry name" value="Metalloproteases ('zincins'), catalytic domain"/>
    <property type="match status" value="1"/>
</dbReference>
<dbReference type="Gene3D" id="1.25.50.20">
    <property type="match status" value="1"/>
</dbReference>
<evidence type="ECO:0008006" key="7">
    <source>
        <dbReference type="Google" id="ProtNLM"/>
    </source>
</evidence>
<dbReference type="InterPro" id="IPR027268">
    <property type="entry name" value="Peptidase_M4/M1_CTD_sf"/>
</dbReference>
<name>A0ABN7NK79_TIMPD</name>
<keyword evidence="6" id="KW-1185">Reference proteome</keyword>
<dbReference type="SUPFAM" id="SSF63737">
    <property type="entry name" value="Leukotriene A4 hydrolase N-terminal domain"/>
    <property type="match status" value="1"/>
</dbReference>
<reference evidence="5" key="1">
    <citation type="submission" date="2021-03" db="EMBL/GenBank/DDBJ databases">
        <authorList>
            <person name="Tran Van P."/>
        </authorList>
    </citation>
    <scope>NUCLEOTIDE SEQUENCE</scope>
</reference>
<sequence length="903" mass="102720">MNPSQRAAYPRLNKGRVCYSMMWALQLICWTVALCSTSSGVLARFQDHSAHLIKRSAQSPDPPENVLPKLYHLDIQPYLEEGTFSGSMRITVTCKRPTYNITLRAGENLQVTDSVVKQTQTESSEEGDVRVSGVRRSNDDLLILDLEQSLVEGREYQLKIPFSGSLGEGRLSGRFYRDSYIEPSLGDKRLNNGQSFLNQGFPKDFGGPRWYALTDLSTSSAHNVFPCFSDDSHKTPFLINIVRKDNLSSLSNMPLLGSQDIPNKKGWTLDRYQMTPPMSPSSVSIFVSNFKLAGSTIIQNTNGPVNVSVYGQENLLGQLSQVSQDVSTLVKVAQRQFGVSFPLPALSIIALPKEYQTATNHSGWGVVPIQDSHLNLQLNKLYSSIVDQWFQHWATPQHDPSTIHVKKIIADYVYRQYLSQVTNMNESERAYYYNPYLVYAKRRSESLVMAFNDQKDTRVLRMLNYSLGENTFKNGFQNFFKTNAGKTYIQDDLWHAMTLAADEEEGFPKTLAVKTIINSWFTQDHIPLVEVNRTYSNNSAIVEQHILSIDLIPSKKDDIRWAIPLIYLTPKNLDGDTARPAKWMEQETQVELSGLPSAEDFIIVNPVEGSLFMVNYDMTNWNLLADYIRTSLQNDSLPQIDRVTRTKVIQDTFNLAFSEKLDYGVTLNMSRALQYESDNLVWFQVNNLILHLRTLLFGTRAGDLVQRYFLFLLNSAIERGIPNAPDNQEHTLCKLADPDCIRSKQNIYDDWMNNDNTIKMTPLSTTLCPVLTSGTDEEFDYGLRAMLNKTSNERLRILRCLASGCLTSSERMERFENKRPAVWKALIKAATNPYLTEKGHERLESFYKSHEGEFGEQEELVKGNLRDSAHLTTKWEGENLPTIVSWVQDNWDGNRVVTKTLSQ</sequence>
<dbReference type="EMBL" id="CAJPIN010002220">
    <property type="protein sequence ID" value="CAG2055214.1"/>
    <property type="molecule type" value="Genomic_DNA"/>
</dbReference>